<evidence type="ECO:0000313" key="5">
    <source>
        <dbReference type="Proteomes" id="UP001440612"/>
    </source>
</evidence>
<keyword evidence="3" id="KW-0472">Membrane</keyword>
<gene>
    <name evidence="4" type="primary">ccmI</name>
    <name evidence="4" type="ORF">AABB29_15715</name>
</gene>
<evidence type="ECO:0000313" key="4">
    <source>
        <dbReference type="EMBL" id="WZC48297.1"/>
    </source>
</evidence>
<evidence type="ECO:0000256" key="1">
    <source>
        <dbReference type="ARBA" id="ARBA00022748"/>
    </source>
</evidence>
<proteinExistence type="predicted"/>
<feature type="coiled-coil region" evidence="2">
    <location>
        <begin position="28"/>
        <end position="55"/>
    </location>
</feature>
<evidence type="ECO:0000256" key="2">
    <source>
        <dbReference type="SAM" id="Coils"/>
    </source>
</evidence>
<dbReference type="RefSeq" id="WP_341366414.1">
    <property type="nucleotide sequence ID" value="NZ_CP150951.2"/>
</dbReference>
<dbReference type="NCBIfam" id="TIGR03142">
    <property type="entry name" value="cytochro_ccmI"/>
    <property type="match status" value="1"/>
</dbReference>
<keyword evidence="2" id="KW-0175">Coiled coil</keyword>
<accession>A0ABZ2V1E4</accession>
<dbReference type="Proteomes" id="UP001440612">
    <property type="component" value="Chromosome"/>
</dbReference>
<protein>
    <submittedName>
        <fullName evidence="4">C-type cytochrome biogenesis protein CcmI</fullName>
    </submittedName>
</protein>
<keyword evidence="1" id="KW-0201">Cytochrome c-type biogenesis</keyword>
<feature type="transmembrane region" description="Helical" evidence="3">
    <location>
        <begin position="89"/>
        <end position="108"/>
    </location>
</feature>
<dbReference type="InterPro" id="IPR017560">
    <property type="entry name" value="Cyt_c_biogenesis_CcmI"/>
</dbReference>
<dbReference type="EMBL" id="CP150951">
    <property type="protein sequence ID" value="WZC48297.1"/>
    <property type="molecule type" value="Genomic_DNA"/>
</dbReference>
<keyword evidence="3" id="KW-0812">Transmembrane</keyword>
<dbReference type="Gene3D" id="1.25.40.10">
    <property type="entry name" value="Tetratricopeptide repeat domain"/>
    <property type="match status" value="1"/>
</dbReference>
<organism evidence="4 5">
    <name type="scientific">Yoonia phaeophyticola</name>
    <dbReference type="NCBI Taxonomy" id="3137369"/>
    <lineage>
        <taxon>Bacteria</taxon>
        <taxon>Pseudomonadati</taxon>
        <taxon>Pseudomonadota</taxon>
        <taxon>Alphaproteobacteria</taxon>
        <taxon>Rhodobacterales</taxon>
        <taxon>Paracoccaceae</taxon>
        <taxon>Yoonia</taxon>
    </lineage>
</organism>
<keyword evidence="3" id="KW-1133">Transmembrane helix</keyword>
<name>A0ABZ2V1E4_9RHOB</name>
<reference evidence="5" key="1">
    <citation type="submission" date="2024-04" db="EMBL/GenBank/DDBJ databases">
        <title>Phylogenomic analyses of a clade within the roseobacter group suggest taxonomic reassignments of species of the genera Aestuariivita, Citreicella, Loktanella, Nautella, Pelagibaca, Ruegeria, Thalassobius, Thiobacimonas and Tropicibacter, and the proposal o.</title>
        <authorList>
            <person name="Jeon C.O."/>
        </authorList>
    </citation>
    <scope>NUCLEOTIDE SEQUENCE [LARGE SCALE GENOMIC DNA]</scope>
    <source>
        <strain evidence="5">BS5-3</strain>
    </source>
</reference>
<sequence>MLFWLTCIVMTLAATAVITVPLLRPAPRQDESTDVAIYQAQLAEIERDLERGLLEPQEAENARVEVARRLLAANRSQQKADLADRPSRWGAPLVVLFCLVLAVVLYVGPAGIARQLGMSEDRITTLHELAPPLFFEGVGRPGYIDLPLQARLDTSETLRANRPSQAALEAIAPPPPAVDLPEDYRAAIAQLRAIAPTRPDDLEAWSRLAFHEVELRNYAGAAAAQAQVITIQGDAASLTDWERLLDLQVVAAGGAVSPESEAVINRIMTANPDSIPARYYLGALYYQTDRADLAFRIWRKLVEREDPNDFHVANARAQITDVAYFAGIEYALPETRGPSFEQMDAAADLTPEEQAEMIGGMVSGLAERLATEGGPAEDWARLIRAYAVLGDFDAASTVWQEAQQVFVSSMRDMEILTNAARDAGVLE</sequence>
<dbReference type="InterPro" id="IPR011990">
    <property type="entry name" value="TPR-like_helical_dom_sf"/>
</dbReference>
<evidence type="ECO:0000256" key="3">
    <source>
        <dbReference type="SAM" id="Phobius"/>
    </source>
</evidence>
<dbReference type="SUPFAM" id="SSF48452">
    <property type="entry name" value="TPR-like"/>
    <property type="match status" value="1"/>
</dbReference>
<keyword evidence="5" id="KW-1185">Reference proteome</keyword>